<sequence>MTFLALVRHGETEWNAERRLQGSSDIPLNDTGRAQAARAGARLAAHRWDVLVSSPLSRAGETADIIGTHLDLARSATYPGLTERHFGAAEGVTDYEAWDLWPDGNYPGLEPRDAMARRGLAALDELADRHPDSAVVAVSHGGLIRSVLGAIHGRWAPRIPNAGISILHHDGRRWTVRSVNGVDLGGHGAPDRAGVTS</sequence>
<dbReference type="SUPFAM" id="SSF53254">
    <property type="entry name" value="Phosphoglycerate mutase-like"/>
    <property type="match status" value="1"/>
</dbReference>
<dbReference type="Pfam" id="PF00300">
    <property type="entry name" value="His_Phos_1"/>
    <property type="match status" value="1"/>
</dbReference>
<protein>
    <submittedName>
        <fullName evidence="1">Histidine phosphatase family protein</fullName>
    </submittedName>
</protein>
<evidence type="ECO:0000313" key="2">
    <source>
        <dbReference type="Proteomes" id="UP001501183"/>
    </source>
</evidence>
<organism evidence="1 2">
    <name type="scientific">Rhodococcus olei</name>
    <dbReference type="NCBI Taxonomy" id="2161675"/>
    <lineage>
        <taxon>Bacteria</taxon>
        <taxon>Bacillati</taxon>
        <taxon>Actinomycetota</taxon>
        <taxon>Actinomycetes</taxon>
        <taxon>Mycobacteriales</taxon>
        <taxon>Nocardiaceae</taxon>
        <taxon>Rhodococcus</taxon>
    </lineage>
</organism>
<dbReference type="PANTHER" id="PTHR48100">
    <property type="entry name" value="BROAD-SPECIFICITY PHOSPHATASE YOR283W-RELATED"/>
    <property type="match status" value="1"/>
</dbReference>
<accession>A0ABP8P0X3</accession>
<proteinExistence type="predicted"/>
<evidence type="ECO:0000313" key="1">
    <source>
        <dbReference type="EMBL" id="GAA4477696.1"/>
    </source>
</evidence>
<dbReference type="InterPro" id="IPR001345">
    <property type="entry name" value="PG/BPGM_mutase_AS"/>
</dbReference>
<reference evidence="2" key="1">
    <citation type="journal article" date="2019" name="Int. J. Syst. Evol. Microbiol.">
        <title>The Global Catalogue of Microorganisms (GCM) 10K type strain sequencing project: providing services to taxonomists for standard genome sequencing and annotation.</title>
        <authorList>
            <consortium name="The Broad Institute Genomics Platform"/>
            <consortium name="The Broad Institute Genome Sequencing Center for Infectious Disease"/>
            <person name="Wu L."/>
            <person name="Ma J."/>
        </authorList>
    </citation>
    <scope>NUCLEOTIDE SEQUENCE [LARGE SCALE GENOMIC DNA]</scope>
    <source>
        <strain evidence="2">JCM 32206</strain>
    </source>
</reference>
<comment type="caution">
    <text evidence="1">The sequence shown here is derived from an EMBL/GenBank/DDBJ whole genome shotgun (WGS) entry which is preliminary data.</text>
</comment>
<dbReference type="CDD" id="cd07067">
    <property type="entry name" value="HP_PGM_like"/>
    <property type="match status" value="1"/>
</dbReference>
<dbReference type="RefSeq" id="WP_345344334.1">
    <property type="nucleotide sequence ID" value="NZ_BAABFB010000030.1"/>
</dbReference>
<dbReference type="Gene3D" id="3.40.50.1240">
    <property type="entry name" value="Phosphoglycerate mutase-like"/>
    <property type="match status" value="1"/>
</dbReference>
<dbReference type="PANTHER" id="PTHR48100:SF59">
    <property type="entry name" value="ADENOSYLCOBALAMIN_ALPHA-RIBAZOLE PHOSPHATASE"/>
    <property type="match status" value="1"/>
</dbReference>
<dbReference type="EMBL" id="BAABFB010000030">
    <property type="protein sequence ID" value="GAA4477696.1"/>
    <property type="molecule type" value="Genomic_DNA"/>
</dbReference>
<dbReference type="InterPro" id="IPR050275">
    <property type="entry name" value="PGM_Phosphatase"/>
</dbReference>
<gene>
    <name evidence="1" type="ORF">GCM10023094_20400</name>
</gene>
<dbReference type="PROSITE" id="PS00175">
    <property type="entry name" value="PG_MUTASE"/>
    <property type="match status" value="1"/>
</dbReference>
<dbReference type="InterPro" id="IPR029033">
    <property type="entry name" value="His_PPase_superfam"/>
</dbReference>
<dbReference type="InterPro" id="IPR013078">
    <property type="entry name" value="His_Pase_superF_clade-1"/>
</dbReference>
<dbReference type="Proteomes" id="UP001501183">
    <property type="component" value="Unassembled WGS sequence"/>
</dbReference>
<keyword evidence="2" id="KW-1185">Reference proteome</keyword>
<dbReference type="SMART" id="SM00855">
    <property type="entry name" value="PGAM"/>
    <property type="match status" value="1"/>
</dbReference>
<name>A0ABP8P0X3_9NOCA</name>